<feature type="transmembrane region" description="Helical" evidence="7">
    <location>
        <begin position="295"/>
        <end position="317"/>
    </location>
</feature>
<evidence type="ECO:0000256" key="2">
    <source>
        <dbReference type="ARBA" id="ARBA00007977"/>
    </source>
</evidence>
<dbReference type="PANTHER" id="PTHR30106">
    <property type="entry name" value="INNER MEMBRANE PROTEIN YEIH-RELATED"/>
    <property type="match status" value="1"/>
</dbReference>
<dbReference type="EMBL" id="VDUZ01000031">
    <property type="protein sequence ID" value="TXL72669.1"/>
    <property type="molecule type" value="Genomic_DNA"/>
</dbReference>
<evidence type="ECO:0000256" key="7">
    <source>
        <dbReference type="SAM" id="Phobius"/>
    </source>
</evidence>
<feature type="transmembrane region" description="Helical" evidence="7">
    <location>
        <begin position="101"/>
        <end position="126"/>
    </location>
</feature>
<keyword evidence="4 7" id="KW-0812">Transmembrane</keyword>
<comment type="similarity">
    <text evidence="2">Belongs to the UPF0324 family.</text>
</comment>
<keyword evidence="3" id="KW-1003">Cell membrane</keyword>
<feature type="transmembrane region" description="Helical" evidence="7">
    <location>
        <begin position="323"/>
        <end position="342"/>
    </location>
</feature>
<name>A0A5C8PH95_9HYPH</name>
<accession>A0A5C8PH95</accession>
<gene>
    <name evidence="8" type="ORF">FHP25_24255</name>
</gene>
<protein>
    <submittedName>
        <fullName evidence="8">Putative sulfate exporter family transporter</fullName>
    </submittedName>
</protein>
<comment type="subcellular location">
    <subcellularLocation>
        <location evidence="1">Cell membrane</location>
        <topology evidence="1">Multi-pass membrane protein</topology>
    </subcellularLocation>
</comment>
<dbReference type="InterPro" id="IPR018383">
    <property type="entry name" value="UPF0324_pro"/>
</dbReference>
<reference evidence="8 9" key="1">
    <citation type="submission" date="2019-06" db="EMBL/GenBank/DDBJ databases">
        <title>New taxonomy in bacterial strain CC-CFT640, isolated from vineyard.</title>
        <authorList>
            <person name="Lin S.-Y."/>
            <person name="Tsai C.-F."/>
            <person name="Young C.-C."/>
        </authorList>
    </citation>
    <scope>NUCLEOTIDE SEQUENCE [LARGE SCALE GENOMIC DNA]</scope>
    <source>
        <strain evidence="8 9">CC-CFT640</strain>
    </source>
</reference>
<feature type="transmembrane region" description="Helical" evidence="7">
    <location>
        <begin position="265"/>
        <end position="283"/>
    </location>
</feature>
<feature type="transmembrane region" description="Helical" evidence="7">
    <location>
        <begin position="14"/>
        <end position="33"/>
    </location>
</feature>
<sequence length="346" mass="35925">MRGLVGRYLDLTRIVRALPGVALASAIGVAAFMMDRLGWTRIGSWWVPPLIVALFVGMALRPVAIAPLFAPGVDFSGRTLLRVGVALLGARLTFGDMVSGGFAPVVVAALAVFGTIAFGAMAARWFGLPRDLGLLTGCSVGVCGAAAAMAAGAALPRHPSSDRDIAFTVMGVNAISTLAMVAYPYLQGALHYSSFEMSMFLGGAIHDVAQVAGAGQMMGDAKILADAVMTKLLRVAMLLPAVLFIVWWVTRGGEAAGAARPRPPFFLFGFLTLAALNSLGLFSPAVQQAFSMASGILITVAIAALGIKTSLAALAAIGPRPVALLFVQTAFVALVVVLTIYASRWF</sequence>
<feature type="transmembrane region" description="Helical" evidence="7">
    <location>
        <begin position="232"/>
        <end position="250"/>
    </location>
</feature>
<dbReference type="Proteomes" id="UP000321638">
    <property type="component" value="Unassembled WGS sequence"/>
</dbReference>
<organism evidence="8 9">
    <name type="scientific">Vineibacter terrae</name>
    <dbReference type="NCBI Taxonomy" id="2586908"/>
    <lineage>
        <taxon>Bacteria</taxon>
        <taxon>Pseudomonadati</taxon>
        <taxon>Pseudomonadota</taxon>
        <taxon>Alphaproteobacteria</taxon>
        <taxon>Hyphomicrobiales</taxon>
        <taxon>Vineibacter</taxon>
    </lineage>
</organism>
<evidence type="ECO:0000256" key="5">
    <source>
        <dbReference type="ARBA" id="ARBA00022989"/>
    </source>
</evidence>
<proteinExistence type="inferred from homology"/>
<comment type="caution">
    <text evidence="8">The sequence shown here is derived from an EMBL/GenBank/DDBJ whole genome shotgun (WGS) entry which is preliminary data.</text>
</comment>
<evidence type="ECO:0000256" key="6">
    <source>
        <dbReference type="ARBA" id="ARBA00023136"/>
    </source>
</evidence>
<keyword evidence="5 7" id="KW-1133">Transmembrane helix</keyword>
<feature type="transmembrane region" description="Helical" evidence="7">
    <location>
        <begin position="165"/>
        <end position="186"/>
    </location>
</feature>
<dbReference type="AlphaFoldDB" id="A0A5C8PH95"/>
<dbReference type="OrthoDB" id="5393513at2"/>
<dbReference type="PANTHER" id="PTHR30106:SF2">
    <property type="entry name" value="UPF0324 INNER MEMBRANE PROTEIN YEIH"/>
    <property type="match status" value="1"/>
</dbReference>
<keyword evidence="9" id="KW-1185">Reference proteome</keyword>
<evidence type="ECO:0000313" key="9">
    <source>
        <dbReference type="Proteomes" id="UP000321638"/>
    </source>
</evidence>
<feature type="transmembrane region" description="Helical" evidence="7">
    <location>
        <begin position="132"/>
        <end position="153"/>
    </location>
</feature>
<evidence type="ECO:0000256" key="1">
    <source>
        <dbReference type="ARBA" id="ARBA00004651"/>
    </source>
</evidence>
<dbReference type="Pfam" id="PF03601">
    <property type="entry name" value="Cons_hypoth698"/>
    <property type="match status" value="1"/>
</dbReference>
<dbReference type="GO" id="GO:0005886">
    <property type="term" value="C:plasma membrane"/>
    <property type="evidence" value="ECO:0007669"/>
    <property type="project" value="UniProtKB-SubCell"/>
</dbReference>
<evidence type="ECO:0000313" key="8">
    <source>
        <dbReference type="EMBL" id="TXL72669.1"/>
    </source>
</evidence>
<evidence type="ECO:0000256" key="3">
    <source>
        <dbReference type="ARBA" id="ARBA00022475"/>
    </source>
</evidence>
<dbReference type="RefSeq" id="WP_147849568.1">
    <property type="nucleotide sequence ID" value="NZ_VDUZ01000031.1"/>
</dbReference>
<keyword evidence="6 7" id="KW-0472">Membrane</keyword>
<feature type="transmembrane region" description="Helical" evidence="7">
    <location>
        <begin position="45"/>
        <end position="69"/>
    </location>
</feature>
<evidence type="ECO:0000256" key="4">
    <source>
        <dbReference type="ARBA" id="ARBA00022692"/>
    </source>
</evidence>